<accession>A0A3P1WTN8</accession>
<keyword evidence="2" id="KW-1133">Transmembrane helix</keyword>
<dbReference type="InterPro" id="IPR008969">
    <property type="entry name" value="CarboxyPept-like_regulatory"/>
</dbReference>
<organism evidence="4 5">
    <name type="scientific">Arachnia propionica</name>
    <dbReference type="NCBI Taxonomy" id="1750"/>
    <lineage>
        <taxon>Bacteria</taxon>
        <taxon>Bacillati</taxon>
        <taxon>Actinomycetota</taxon>
        <taxon>Actinomycetes</taxon>
        <taxon>Propionibacteriales</taxon>
        <taxon>Propionibacteriaceae</taxon>
        <taxon>Arachnia</taxon>
    </lineage>
</organism>
<keyword evidence="2" id="KW-0472">Membrane</keyword>
<reference evidence="4 5" key="1">
    <citation type="submission" date="2018-11" db="EMBL/GenBank/DDBJ databases">
        <title>Genomes From Bacteria Associated with the Canine Oral Cavity: a Test Case for Automated Genome-Based Taxonomic Assignment.</title>
        <authorList>
            <person name="Coil D.A."/>
            <person name="Jospin G."/>
            <person name="Darling A.E."/>
            <person name="Wallis C."/>
            <person name="Davis I.J."/>
            <person name="Harris S."/>
            <person name="Eisen J.A."/>
            <person name="Holcombe L.J."/>
            <person name="O'Flynn C."/>
        </authorList>
    </citation>
    <scope>NUCLEOTIDE SEQUENCE [LARGE SCALE GENOMIC DNA]</scope>
    <source>
        <strain evidence="4 5">OH2822_COT-296</strain>
    </source>
</reference>
<gene>
    <name evidence="4" type="ORF">EII35_09645</name>
</gene>
<keyword evidence="4" id="KW-0645">Protease</keyword>
<feature type="compositionally biased region" description="Low complexity" evidence="1">
    <location>
        <begin position="249"/>
        <end position="297"/>
    </location>
</feature>
<protein>
    <submittedName>
        <fullName evidence="4">Carboxypeptidase regulatory-like domain-containing protein</fullName>
    </submittedName>
</protein>
<dbReference type="EMBL" id="RQYT01000022">
    <property type="protein sequence ID" value="RRD49137.1"/>
    <property type="molecule type" value="Genomic_DNA"/>
</dbReference>
<feature type="region of interest" description="Disordered" evidence="1">
    <location>
        <begin position="245"/>
        <end position="297"/>
    </location>
</feature>
<dbReference type="OrthoDB" id="9859331at2"/>
<sequence>MSRKTLRASQMAVGLLLSLLLAFLHPGVARADGIETTLITRFDAVDNGEVRIAGQLVDSSGNAIPGATISAIAAGAPLGTVTTQGDGSFALTFVIPEESRRGVQEVRLAFEGDGIHAASSASHAIDYRGGGAAANGVVADDGVQETVLTLSLSTSSAVPGETITLNGSLSTHDGKAIASGSVVVSVGGQEQAAASTLTDGDGTFSSFVELPLDLAPGAVTIGVAFPGSQALRPSNAEATITIEAPSTSASGAPAEEQTAAAPESAAAPSASASPEASPTATSTDAAAAPATATSDSGSNLGTWAILIGVVLATGTGLALIATAMRPKRTPADNGEVGLIGEPEDAELEQADAWAEGALDGDRPMDHDAGMSPLGESASAFAPPPTVRTMPPSWFRDDETVSSRPAPGHAIAPESDVESTDVRGQALPRRAAL</sequence>
<keyword evidence="3" id="KW-0732">Signal</keyword>
<comment type="caution">
    <text evidence="4">The sequence shown here is derived from an EMBL/GenBank/DDBJ whole genome shotgun (WGS) entry which is preliminary data.</text>
</comment>
<keyword evidence="4" id="KW-0121">Carboxypeptidase</keyword>
<dbReference type="Proteomes" id="UP000280935">
    <property type="component" value="Unassembled WGS sequence"/>
</dbReference>
<feature type="signal peptide" evidence="3">
    <location>
        <begin position="1"/>
        <end position="31"/>
    </location>
</feature>
<name>A0A3P1WTN8_9ACTN</name>
<dbReference type="RefSeq" id="WP_125228262.1">
    <property type="nucleotide sequence ID" value="NZ_RQYT01000022.1"/>
</dbReference>
<dbReference type="AlphaFoldDB" id="A0A3P1WTN8"/>
<proteinExistence type="predicted"/>
<evidence type="ECO:0000313" key="4">
    <source>
        <dbReference type="EMBL" id="RRD49137.1"/>
    </source>
</evidence>
<keyword evidence="2" id="KW-0812">Transmembrane</keyword>
<feature type="chain" id="PRO_5017968486" evidence="3">
    <location>
        <begin position="32"/>
        <end position="432"/>
    </location>
</feature>
<keyword evidence="4" id="KW-0378">Hydrolase</keyword>
<dbReference type="SUPFAM" id="SSF49464">
    <property type="entry name" value="Carboxypeptidase regulatory domain-like"/>
    <property type="match status" value="1"/>
</dbReference>
<evidence type="ECO:0000256" key="2">
    <source>
        <dbReference type="SAM" id="Phobius"/>
    </source>
</evidence>
<evidence type="ECO:0000256" key="1">
    <source>
        <dbReference type="SAM" id="MobiDB-lite"/>
    </source>
</evidence>
<feature type="transmembrane region" description="Helical" evidence="2">
    <location>
        <begin position="300"/>
        <end position="321"/>
    </location>
</feature>
<dbReference type="GO" id="GO:0004180">
    <property type="term" value="F:carboxypeptidase activity"/>
    <property type="evidence" value="ECO:0007669"/>
    <property type="project" value="UniProtKB-KW"/>
</dbReference>
<evidence type="ECO:0000256" key="3">
    <source>
        <dbReference type="SAM" id="SignalP"/>
    </source>
</evidence>
<evidence type="ECO:0000313" key="5">
    <source>
        <dbReference type="Proteomes" id="UP000280935"/>
    </source>
</evidence>
<feature type="region of interest" description="Disordered" evidence="1">
    <location>
        <begin position="374"/>
        <end position="432"/>
    </location>
</feature>